<accession>W7EBC2</accession>
<dbReference type="InterPro" id="IPR000873">
    <property type="entry name" value="AMP-dep_synth/lig_dom"/>
</dbReference>
<feature type="transmembrane region" description="Helical" evidence="3">
    <location>
        <begin position="76"/>
        <end position="97"/>
    </location>
</feature>
<dbReference type="GeneID" id="26252309"/>
<evidence type="ECO:0000313" key="6">
    <source>
        <dbReference type="Proteomes" id="UP000054337"/>
    </source>
</evidence>
<proteinExistence type="predicted"/>
<dbReference type="RefSeq" id="XP_014552819.1">
    <property type="nucleotide sequence ID" value="XM_014697333.1"/>
</dbReference>
<evidence type="ECO:0000313" key="5">
    <source>
        <dbReference type="EMBL" id="EUN23250.1"/>
    </source>
</evidence>
<keyword evidence="1" id="KW-0596">Phosphopantetheine</keyword>
<dbReference type="Pfam" id="PF00501">
    <property type="entry name" value="AMP-binding"/>
    <property type="match status" value="1"/>
</dbReference>
<protein>
    <recommendedName>
        <fullName evidence="4">AMP-dependent synthetase/ligase domain-containing protein</fullName>
    </recommendedName>
</protein>
<keyword evidence="3" id="KW-1133">Transmembrane helix</keyword>
<dbReference type="Proteomes" id="UP000054337">
    <property type="component" value="Unassembled WGS sequence"/>
</dbReference>
<keyword evidence="2" id="KW-0597">Phosphoprotein</keyword>
<evidence type="ECO:0000256" key="3">
    <source>
        <dbReference type="SAM" id="Phobius"/>
    </source>
</evidence>
<dbReference type="SUPFAM" id="SSF56801">
    <property type="entry name" value="Acetyl-CoA synthetase-like"/>
    <property type="match status" value="1"/>
</dbReference>
<evidence type="ECO:0000256" key="1">
    <source>
        <dbReference type="ARBA" id="ARBA00022450"/>
    </source>
</evidence>
<evidence type="ECO:0000259" key="4">
    <source>
        <dbReference type="Pfam" id="PF00501"/>
    </source>
</evidence>
<dbReference type="GO" id="GO:0044550">
    <property type="term" value="P:secondary metabolite biosynthetic process"/>
    <property type="evidence" value="ECO:0007669"/>
    <property type="project" value="TreeGrafter"/>
</dbReference>
<dbReference type="AlphaFoldDB" id="W7EBC2"/>
<reference evidence="5 6" key="1">
    <citation type="journal article" date="2013" name="PLoS Genet.">
        <title>Comparative genome structure, secondary metabolite, and effector coding capacity across Cochliobolus pathogens.</title>
        <authorList>
            <person name="Condon B.J."/>
            <person name="Leng Y."/>
            <person name="Wu D."/>
            <person name="Bushley K.E."/>
            <person name="Ohm R.A."/>
            <person name="Otillar R."/>
            <person name="Martin J."/>
            <person name="Schackwitz W."/>
            <person name="Grimwood J."/>
            <person name="MohdZainudin N."/>
            <person name="Xue C."/>
            <person name="Wang R."/>
            <person name="Manning V.A."/>
            <person name="Dhillon B."/>
            <person name="Tu Z.J."/>
            <person name="Steffenson B.J."/>
            <person name="Salamov A."/>
            <person name="Sun H."/>
            <person name="Lowry S."/>
            <person name="LaButti K."/>
            <person name="Han J."/>
            <person name="Copeland A."/>
            <person name="Lindquist E."/>
            <person name="Barry K."/>
            <person name="Schmutz J."/>
            <person name="Baker S.E."/>
            <person name="Ciuffetti L.M."/>
            <person name="Grigoriev I.V."/>
            <person name="Zhong S."/>
            <person name="Turgeon B.G."/>
        </authorList>
    </citation>
    <scope>NUCLEOTIDE SEQUENCE [LARGE SCALE GENOMIC DNA]</scope>
    <source>
        <strain evidence="5 6">FI3</strain>
    </source>
</reference>
<dbReference type="Gene3D" id="3.40.50.12780">
    <property type="entry name" value="N-terminal domain of ligase-like"/>
    <property type="match status" value="1"/>
</dbReference>
<keyword evidence="6" id="KW-1185">Reference proteome</keyword>
<name>W7EBC2_BIPV3</name>
<feature type="domain" description="AMP-dependent synthetase/ligase" evidence="4">
    <location>
        <begin position="32"/>
        <end position="113"/>
    </location>
</feature>
<dbReference type="GO" id="GO:0031177">
    <property type="term" value="F:phosphopantetheine binding"/>
    <property type="evidence" value="ECO:0007669"/>
    <property type="project" value="TreeGrafter"/>
</dbReference>
<feature type="transmembrane region" description="Helical" evidence="3">
    <location>
        <begin position="109"/>
        <end position="130"/>
    </location>
</feature>
<sequence>MSTTVSDLASPTTLVDIIDYWAVETPSGIGAEFGEQKITYAELRSSSPPTSRALLSAGVRPHDKVPLLTAMSLNMIPAVVGILRVGVCFVPIDLVVWGHSRVEVVLLDFSVLFSLTTICCPGVHLLVLTVNFQKEWLKRQFEDSDEVLARLELIRSHHCDGDLA</sequence>
<dbReference type="HOGENOM" id="CLU_1618720_0_0_1"/>
<keyword evidence="3" id="KW-0472">Membrane</keyword>
<dbReference type="GO" id="GO:0005737">
    <property type="term" value="C:cytoplasm"/>
    <property type="evidence" value="ECO:0007669"/>
    <property type="project" value="TreeGrafter"/>
</dbReference>
<dbReference type="PANTHER" id="PTHR45527">
    <property type="entry name" value="NONRIBOSOMAL PEPTIDE SYNTHETASE"/>
    <property type="match status" value="1"/>
</dbReference>
<keyword evidence="3" id="KW-0812">Transmembrane</keyword>
<dbReference type="PANTHER" id="PTHR45527:SF1">
    <property type="entry name" value="FATTY ACID SYNTHASE"/>
    <property type="match status" value="1"/>
</dbReference>
<evidence type="ECO:0000256" key="2">
    <source>
        <dbReference type="ARBA" id="ARBA00022553"/>
    </source>
</evidence>
<dbReference type="InterPro" id="IPR042099">
    <property type="entry name" value="ANL_N_sf"/>
</dbReference>
<dbReference type="GO" id="GO:0043041">
    <property type="term" value="P:amino acid activation for nonribosomal peptide biosynthetic process"/>
    <property type="evidence" value="ECO:0007669"/>
    <property type="project" value="TreeGrafter"/>
</dbReference>
<gene>
    <name evidence="5" type="ORF">COCVIDRAFT_19155</name>
</gene>
<dbReference type="EMBL" id="KI968791">
    <property type="protein sequence ID" value="EUN23250.1"/>
    <property type="molecule type" value="Genomic_DNA"/>
</dbReference>
<organism evidence="5 6">
    <name type="scientific">Bipolaris victoriae (strain FI3)</name>
    <name type="common">Victoria blight of oats agent</name>
    <name type="synonym">Cochliobolus victoriae</name>
    <dbReference type="NCBI Taxonomy" id="930091"/>
    <lineage>
        <taxon>Eukaryota</taxon>
        <taxon>Fungi</taxon>
        <taxon>Dikarya</taxon>
        <taxon>Ascomycota</taxon>
        <taxon>Pezizomycotina</taxon>
        <taxon>Dothideomycetes</taxon>
        <taxon>Pleosporomycetidae</taxon>
        <taxon>Pleosporales</taxon>
        <taxon>Pleosporineae</taxon>
        <taxon>Pleosporaceae</taxon>
        <taxon>Bipolaris</taxon>
    </lineage>
</organism>